<keyword evidence="8" id="KW-1185">Reference proteome</keyword>
<dbReference type="SUPFAM" id="SSF47459">
    <property type="entry name" value="HLH, helix-loop-helix DNA-binding domain"/>
    <property type="match status" value="1"/>
</dbReference>
<evidence type="ECO:0000313" key="8">
    <source>
        <dbReference type="Proteomes" id="UP000822476"/>
    </source>
</evidence>
<feature type="domain" description="BHLH" evidence="6">
    <location>
        <begin position="38"/>
        <end position="94"/>
    </location>
</feature>
<keyword evidence="2" id="KW-0805">Transcription regulation</keyword>
<dbReference type="AlphaFoldDB" id="A0A8S9YDW4"/>
<keyword evidence="5" id="KW-0539">Nucleus</keyword>
<dbReference type="PROSITE" id="PS50888">
    <property type="entry name" value="BHLH"/>
    <property type="match status" value="1"/>
</dbReference>
<comment type="subcellular location">
    <subcellularLocation>
        <location evidence="1">Nucleus</location>
    </subcellularLocation>
</comment>
<keyword evidence="3" id="KW-0238">DNA-binding</keyword>
<dbReference type="GO" id="GO:0000981">
    <property type="term" value="F:DNA-binding transcription factor activity, RNA polymerase II-specific"/>
    <property type="evidence" value="ECO:0007669"/>
    <property type="project" value="TreeGrafter"/>
</dbReference>
<dbReference type="OrthoDB" id="5778525at2759"/>
<dbReference type="PANTHER" id="PTHR15741">
    <property type="entry name" value="BASIC HELIX-LOOP-HELIX ZIP TRANSCRIPTION FACTOR"/>
    <property type="match status" value="1"/>
</dbReference>
<dbReference type="InterPro" id="IPR036638">
    <property type="entry name" value="HLH_DNA-bd_sf"/>
</dbReference>
<evidence type="ECO:0000256" key="4">
    <source>
        <dbReference type="ARBA" id="ARBA00023163"/>
    </source>
</evidence>
<keyword evidence="4" id="KW-0804">Transcription</keyword>
<sequence length="421" mass="46618">MKSADASNLFSNCIDTIYESDIDDENFSGAENSGVLERRRKSHTEAEQRRRNAIKSGFEALRELVYPRKNSSNSSIRISKISTLNKTVADIRKLGREAQQKQKDVEKLEKTAETLRFINSFYENRTQEFSAIQNNCIEPVPEEIKLQVFQIFSDMLFTTFDSAVALAPFPELFSSILEWLEDKCHSAVLSDLMDSIISMALPPIPSQASGNLRGMLNNCCSASIPISKTIPADFPSDLSISQSFNGDSEQAWVNTSSSLLISSRPDICIDVGTQLSDAVSFDASQSIKRSSVVGAGHISTFRHNAQNPKPTVNPEQLDLPIPGSMVFSTPPPQSRSSSCLQSPTSNSKCDYEFTQSYTPSNPAVEGGSQPIEARRIVSDTLSPNFPTTVLTNPNKNRSQRLPSSCSSFKLDHNQVHYKKYF</sequence>
<evidence type="ECO:0000259" key="6">
    <source>
        <dbReference type="PROSITE" id="PS50888"/>
    </source>
</evidence>
<organism evidence="7 8">
    <name type="scientific">Paragonimus skrjabini miyazakii</name>
    <dbReference type="NCBI Taxonomy" id="59628"/>
    <lineage>
        <taxon>Eukaryota</taxon>
        <taxon>Metazoa</taxon>
        <taxon>Spiralia</taxon>
        <taxon>Lophotrochozoa</taxon>
        <taxon>Platyhelminthes</taxon>
        <taxon>Trematoda</taxon>
        <taxon>Digenea</taxon>
        <taxon>Plagiorchiida</taxon>
        <taxon>Troglotremata</taxon>
        <taxon>Troglotrematidae</taxon>
        <taxon>Paragonimus</taxon>
    </lineage>
</organism>
<dbReference type="CDD" id="cd11388">
    <property type="entry name" value="bHLH_ScINO2_like"/>
    <property type="match status" value="1"/>
</dbReference>
<dbReference type="InterPro" id="IPR011598">
    <property type="entry name" value="bHLH_dom"/>
</dbReference>
<dbReference type="Gene3D" id="4.10.280.10">
    <property type="entry name" value="Helix-loop-helix DNA-binding domain"/>
    <property type="match status" value="1"/>
</dbReference>
<evidence type="ECO:0000256" key="5">
    <source>
        <dbReference type="ARBA" id="ARBA00023242"/>
    </source>
</evidence>
<evidence type="ECO:0000256" key="3">
    <source>
        <dbReference type="ARBA" id="ARBA00023125"/>
    </source>
</evidence>
<evidence type="ECO:0000313" key="7">
    <source>
        <dbReference type="EMBL" id="KAF7232597.1"/>
    </source>
</evidence>
<protein>
    <recommendedName>
        <fullName evidence="6">BHLH domain-containing protein</fullName>
    </recommendedName>
</protein>
<reference evidence="7" key="1">
    <citation type="submission" date="2019-07" db="EMBL/GenBank/DDBJ databases">
        <title>Annotation for the trematode Paragonimus miyazaki's.</title>
        <authorList>
            <person name="Choi Y.-J."/>
        </authorList>
    </citation>
    <scope>NUCLEOTIDE SEQUENCE</scope>
    <source>
        <strain evidence="7">Japan</strain>
    </source>
</reference>
<dbReference type="EMBL" id="JTDE01021694">
    <property type="protein sequence ID" value="KAF7232597.1"/>
    <property type="molecule type" value="Genomic_DNA"/>
</dbReference>
<dbReference type="GO" id="GO:0005634">
    <property type="term" value="C:nucleus"/>
    <property type="evidence" value="ECO:0007669"/>
    <property type="project" value="UniProtKB-SubCell"/>
</dbReference>
<gene>
    <name evidence="7" type="ORF">EG68_08698</name>
</gene>
<dbReference type="GO" id="GO:0046983">
    <property type="term" value="F:protein dimerization activity"/>
    <property type="evidence" value="ECO:0007669"/>
    <property type="project" value="InterPro"/>
</dbReference>
<evidence type="ECO:0000256" key="2">
    <source>
        <dbReference type="ARBA" id="ARBA00023015"/>
    </source>
</evidence>
<dbReference type="Proteomes" id="UP000822476">
    <property type="component" value="Unassembled WGS sequence"/>
</dbReference>
<dbReference type="InterPro" id="IPR052207">
    <property type="entry name" value="Max-like/E-box_TFs"/>
</dbReference>
<dbReference type="PANTHER" id="PTHR15741:SF25">
    <property type="entry name" value="MAX-LIKE PROTEIN X"/>
    <property type="match status" value="1"/>
</dbReference>
<dbReference type="SMART" id="SM00353">
    <property type="entry name" value="HLH"/>
    <property type="match status" value="1"/>
</dbReference>
<dbReference type="GO" id="GO:0000978">
    <property type="term" value="F:RNA polymerase II cis-regulatory region sequence-specific DNA binding"/>
    <property type="evidence" value="ECO:0007669"/>
    <property type="project" value="TreeGrafter"/>
</dbReference>
<dbReference type="Pfam" id="PF00010">
    <property type="entry name" value="HLH"/>
    <property type="match status" value="1"/>
</dbReference>
<proteinExistence type="predicted"/>
<comment type="caution">
    <text evidence="7">The sequence shown here is derived from an EMBL/GenBank/DDBJ whole genome shotgun (WGS) entry which is preliminary data.</text>
</comment>
<evidence type="ECO:0000256" key="1">
    <source>
        <dbReference type="ARBA" id="ARBA00004123"/>
    </source>
</evidence>
<name>A0A8S9YDW4_9TREM</name>
<accession>A0A8S9YDW4</accession>